<evidence type="ECO:0000256" key="1">
    <source>
        <dbReference type="SAM" id="MobiDB-lite"/>
    </source>
</evidence>
<comment type="caution">
    <text evidence="2">The sequence shown here is derived from an EMBL/GenBank/DDBJ whole genome shotgun (WGS) entry which is preliminary data.</text>
</comment>
<dbReference type="AlphaFoldDB" id="A0AAE0I0W7"/>
<organism evidence="2 3">
    <name type="scientific">Apodospora peruviana</name>
    <dbReference type="NCBI Taxonomy" id="516989"/>
    <lineage>
        <taxon>Eukaryota</taxon>
        <taxon>Fungi</taxon>
        <taxon>Dikarya</taxon>
        <taxon>Ascomycota</taxon>
        <taxon>Pezizomycotina</taxon>
        <taxon>Sordariomycetes</taxon>
        <taxon>Sordariomycetidae</taxon>
        <taxon>Sordariales</taxon>
        <taxon>Lasiosphaeriaceae</taxon>
        <taxon>Apodospora</taxon>
    </lineage>
</organism>
<name>A0AAE0I0W7_9PEZI</name>
<dbReference type="EMBL" id="JAUEDM010000005">
    <property type="protein sequence ID" value="KAK3316524.1"/>
    <property type="molecule type" value="Genomic_DNA"/>
</dbReference>
<protein>
    <submittedName>
        <fullName evidence="2">Uncharacterized protein</fullName>
    </submittedName>
</protein>
<reference evidence="2" key="2">
    <citation type="submission" date="2023-06" db="EMBL/GenBank/DDBJ databases">
        <authorList>
            <consortium name="Lawrence Berkeley National Laboratory"/>
            <person name="Haridas S."/>
            <person name="Hensen N."/>
            <person name="Bonometti L."/>
            <person name="Westerberg I."/>
            <person name="Brannstrom I.O."/>
            <person name="Guillou S."/>
            <person name="Cros-Aarteil S."/>
            <person name="Calhoun S."/>
            <person name="Kuo A."/>
            <person name="Mondo S."/>
            <person name="Pangilinan J."/>
            <person name="Riley R."/>
            <person name="Labutti K."/>
            <person name="Andreopoulos B."/>
            <person name="Lipzen A."/>
            <person name="Chen C."/>
            <person name="Yanf M."/>
            <person name="Daum C."/>
            <person name="Ng V."/>
            <person name="Clum A."/>
            <person name="Steindorff A."/>
            <person name="Ohm R."/>
            <person name="Martin F."/>
            <person name="Silar P."/>
            <person name="Natvig D."/>
            <person name="Lalanne C."/>
            <person name="Gautier V."/>
            <person name="Ament-Velasquez S.L."/>
            <person name="Kruys A."/>
            <person name="Hutchinson M.I."/>
            <person name="Powell A.J."/>
            <person name="Barry K."/>
            <person name="Miller A.N."/>
            <person name="Grigoriev I.V."/>
            <person name="Debuchy R."/>
            <person name="Gladieux P."/>
            <person name="Thoren M.H."/>
            <person name="Johannesson H."/>
        </authorList>
    </citation>
    <scope>NUCLEOTIDE SEQUENCE</scope>
    <source>
        <strain evidence="2">CBS 118394</strain>
    </source>
</reference>
<proteinExistence type="predicted"/>
<accession>A0AAE0I0W7</accession>
<gene>
    <name evidence="2" type="ORF">B0H66DRAFT_534771</name>
</gene>
<reference evidence="2" key="1">
    <citation type="journal article" date="2023" name="Mol. Phylogenet. Evol.">
        <title>Genome-scale phylogeny and comparative genomics of the fungal order Sordariales.</title>
        <authorList>
            <person name="Hensen N."/>
            <person name="Bonometti L."/>
            <person name="Westerberg I."/>
            <person name="Brannstrom I.O."/>
            <person name="Guillou S."/>
            <person name="Cros-Aarteil S."/>
            <person name="Calhoun S."/>
            <person name="Haridas S."/>
            <person name="Kuo A."/>
            <person name="Mondo S."/>
            <person name="Pangilinan J."/>
            <person name="Riley R."/>
            <person name="LaButti K."/>
            <person name="Andreopoulos B."/>
            <person name="Lipzen A."/>
            <person name="Chen C."/>
            <person name="Yan M."/>
            <person name="Daum C."/>
            <person name="Ng V."/>
            <person name="Clum A."/>
            <person name="Steindorff A."/>
            <person name="Ohm R.A."/>
            <person name="Martin F."/>
            <person name="Silar P."/>
            <person name="Natvig D.O."/>
            <person name="Lalanne C."/>
            <person name="Gautier V."/>
            <person name="Ament-Velasquez S.L."/>
            <person name="Kruys A."/>
            <person name="Hutchinson M.I."/>
            <person name="Powell A.J."/>
            <person name="Barry K."/>
            <person name="Miller A.N."/>
            <person name="Grigoriev I.V."/>
            <person name="Debuchy R."/>
            <person name="Gladieux P."/>
            <person name="Hiltunen Thoren M."/>
            <person name="Johannesson H."/>
        </authorList>
    </citation>
    <scope>NUCLEOTIDE SEQUENCE</scope>
    <source>
        <strain evidence="2">CBS 118394</strain>
    </source>
</reference>
<evidence type="ECO:0000313" key="3">
    <source>
        <dbReference type="Proteomes" id="UP001283341"/>
    </source>
</evidence>
<evidence type="ECO:0000313" key="2">
    <source>
        <dbReference type="EMBL" id="KAK3316524.1"/>
    </source>
</evidence>
<sequence>MPGRSGRLLGTKSEPKEGCVQPPEAGPLSKPEPNPTNQNCSWERHMTSRNCGWTARLNCQINQTTELDVPAVQFVMRVSACSTSPVDHIAVAQTLSQYPTRYSLQKDTKSHPLHLLVLVPLRVAIAAIATALPRRLRYGYGDEFEHAFQELEHHLDHRGDDRQHEHTVSNPMHELECVVVGLSIHFRHQEANAKITNLKLGRSVGRSIKVDGRKLAGCEGGQAPAQRRIDCR</sequence>
<keyword evidence="3" id="KW-1185">Reference proteome</keyword>
<feature type="region of interest" description="Disordered" evidence="1">
    <location>
        <begin position="1"/>
        <end position="41"/>
    </location>
</feature>
<dbReference type="Proteomes" id="UP001283341">
    <property type="component" value="Unassembled WGS sequence"/>
</dbReference>